<evidence type="ECO:0008006" key="3">
    <source>
        <dbReference type="Google" id="ProtNLM"/>
    </source>
</evidence>
<dbReference type="AlphaFoldDB" id="A0A1M6KQT4"/>
<name>A0A1M6KQT4_9FLAO</name>
<gene>
    <name evidence="1" type="ORF">SAMN04487908_12110</name>
</gene>
<reference evidence="2" key="1">
    <citation type="submission" date="2016-11" db="EMBL/GenBank/DDBJ databases">
        <authorList>
            <person name="Varghese N."/>
            <person name="Submissions S."/>
        </authorList>
    </citation>
    <scope>NUCLEOTIDE SEQUENCE [LARGE SCALE GENOMIC DNA]</scope>
    <source>
        <strain evidence="2">DSM 26349</strain>
    </source>
</reference>
<organism evidence="1 2">
    <name type="scientific">Aequorivita viscosa</name>
    <dbReference type="NCBI Taxonomy" id="797419"/>
    <lineage>
        <taxon>Bacteria</taxon>
        <taxon>Pseudomonadati</taxon>
        <taxon>Bacteroidota</taxon>
        <taxon>Flavobacteriia</taxon>
        <taxon>Flavobacteriales</taxon>
        <taxon>Flavobacteriaceae</taxon>
        <taxon>Aequorivita</taxon>
    </lineage>
</organism>
<dbReference type="RefSeq" id="WP_073219884.1">
    <property type="nucleotide sequence ID" value="NZ_FNNS01000015.1"/>
</dbReference>
<keyword evidence="2" id="KW-1185">Reference proteome</keyword>
<dbReference type="STRING" id="797419.SAMN05216556_11515"/>
<sequence length="499" mass="53764">MKFFHLYISFFIKKKALYVLLFIITLPAFSQVGIGTSNPSSSSALEVASQSLGVLFPRMTTLNRTNISQPANSLLVYDTDERAFFYYDSIPPSPKWIKISSDFDERSKRVLVKSEADFPAQSGGKITLNPDFVYEINGTVNLTNSIDLNNATVVGRDGFEDIIQYSGGTGGIIFQGNTGGTVRNITLKGGGAFNITGPGRNTNTSLIVQNTVIDGMTTSVGTISGLGLYFGNIIQYKGNANGMTYLNIGNLLLINQGWFSDNQGAFETFSGTFGLIGKVSGFSTVSGSSVAMDFSSNPTVSNGVIQSVTFSGTTTAPSGYVKGYTTGTYTGYNFNNFWTVDAPGIPRESDAVATGDINFPGTVTGADGYTTSFNGGSMEKVWGDTNSKNLYRFTRDGNNRITYRGSKKRIFRVNASLSYQLTNTSTTVVLFFVKGKGSGPVTLLEDTKVYARVGSTNDIEATKIVGTIALEKDEYIEIWAERTAGNGKMFTVSLNLTAR</sequence>
<dbReference type="Proteomes" id="UP000184172">
    <property type="component" value="Unassembled WGS sequence"/>
</dbReference>
<accession>A0A1M6KQT4</accession>
<proteinExistence type="predicted"/>
<dbReference type="OrthoDB" id="581140at2"/>
<protein>
    <recommendedName>
        <fullName evidence="3">Cell wall anchor protein</fullName>
    </recommendedName>
</protein>
<evidence type="ECO:0000313" key="2">
    <source>
        <dbReference type="Proteomes" id="UP000184172"/>
    </source>
</evidence>
<dbReference type="EMBL" id="FQYV01000021">
    <property type="protein sequence ID" value="SHJ61266.1"/>
    <property type="molecule type" value="Genomic_DNA"/>
</dbReference>
<evidence type="ECO:0000313" key="1">
    <source>
        <dbReference type="EMBL" id="SHJ61266.1"/>
    </source>
</evidence>